<dbReference type="AlphaFoldDB" id="A0A1H9H955"/>
<keyword evidence="3 5" id="KW-0012">Acyltransferase</keyword>
<dbReference type="SMART" id="SM00563">
    <property type="entry name" value="PlsC"/>
    <property type="match status" value="1"/>
</dbReference>
<dbReference type="GO" id="GO:0006654">
    <property type="term" value="P:phosphatidic acid biosynthetic process"/>
    <property type="evidence" value="ECO:0007669"/>
    <property type="project" value="TreeGrafter"/>
</dbReference>
<proteinExistence type="predicted"/>
<keyword evidence="2 5" id="KW-0808">Transferase</keyword>
<dbReference type="EMBL" id="FOFB01000012">
    <property type="protein sequence ID" value="SEQ58855.1"/>
    <property type="molecule type" value="Genomic_DNA"/>
</dbReference>
<accession>A0A1H9H955</accession>
<dbReference type="PANTHER" id="PTHR10434">
    <property type="entry name" value="1-ACYL-SN-GLYCEROL-3-PHOSPHATE ACYLTRANSFERASE"/>
    <property type="match status" value="1"/>
</dbReference>
<reference evidence="6" key="1">
    <citation type="submission" date="2016-10" db="EMBL/GenBank/DDBJ databases">
        <authorList>
            <person name="Varghese N."/>
            <person name="Submissions S."/>
        </authorList>
    </citation>
    <scope>NUCLEOTIDE SEQUENCE [LARGE SCALE GENOMIC DNA]</scope>
    <source>
        <strain evidence="6">DSM 24740</strain>
    </source>
</reference>
<protein>
    <submittedName>
        <fullName evidence="5">1-acyl-sn-glycerol-3-phosphate acyltransferase/long-chain acyl-CoA synthetase</fullName>
    </submittedName>
</protein>
<dbReference type="SUPFAM" id="SSF69593">
    <property type="entry name" value="Glycerol-3-phosphate (1)-acyltransferase"/>
    <property type="match status" value="1"/>
</dbReference>
<evidence type="ECO:0000256" key="3">
    <source>
        <dbReference type="ARBA" id="ARBA00023315"/>
    </source>
</evidence>
<evidence type="ECO:0000259" key="4">
    <source>
        <dbReference type="SMART" id="SM00563"/>
    </source>
</evidence>
<dbReference type="CDD" id="cd07989">
    <property type="entry name" value="LPLAT_AGPAT-like"/>
    <property type="match status" value="1"/>
</dbReference>
<evidence type="ECO:0000313" key="5">
    <source>
        <dbReference type="EMBL" id="SEQ58855.1"/>
    </source>
</evidence>
<dbReference type="InParanoid" id="A0A1H9H955"/>
<comment type="pathway">
    <text evidence="1">Lipid metabolism.</text>
</comment>
<dbReference type="PANTHER" id="PTHR10434:SF11">
    <property type="entry name" value="1-ACYL-SN-GLYCEROL-3-PHOSPHATE ACYLTRANSFERASE"/>
    <property type="match status" value="1"/>
</dbReference>
<sequence>MKVINRWIDSLVSNGMSYSSYLFFRTFCRGKIEGEAYILDRLDSNFILVSNHVSYLDWLVIWGVFKFRYKTDILFLAKEKLFNDRFWGRLMRYGNCIKVKDDGTKITDSRNMRTLLQENKVAIFPEGTRSRDGELQDFRPGAAVFSMRNQVDIIPVGLVGFFESWRPEERLPRPHRCSIRVGEPIASAELKAMGRGATDHLRETVGKLSGQL</sequence>
<gene>
    <name evidence="5" type="ORF">SAMN05444359_11266</name>
</gene>
<organism evidence="5 6">
    <name type="scientific">Neolewinella agarilytica</name>
    <dbReference type="NCBI Taxonomy" id="478744"/>
    <lineage>
        <taxon>Bacteria</taxon>
        <taxon>Pseudomonadati</taxon>
        <taxon>Bacteroidota</taxon>
        <taxon>Saprospiria</taxon>
        <taxon>Saprospirales</taxon>
        <taxon>Lewinellaceae</taxon>
        <taxon>Neolewinella</taxon>
    </lineage>
</organism>
<feature type="domain" description="Phospholipid/glycerol acyltransferase" evidence="4">
    <location>
        <begin position="46"/>
        <end position="161"/>
    </location>
</feature>
<dbReference type="STRING" id="478744.SAMN05444359_11266"/>
<dbReference type="InterPro" id="IPR002123">
    <property type="entry name" value="Plipid/glycerol_acylTrfase"/>
</dbReference>
<name>A0A1H9H955_9BACT</name>
<evidence type="ECO:0000313" key="6">
    <source>
        <dbReference type="Proteomes" id="UP000199021"/>
    </source>
</evidence>
<keyword evidence="6" id="KW-1185">Reference proteome</keyword>
<dbReference type="OrthoDB" id="9803035at2"/>
<evidence type="ECO:0000256" key="2">
    <source>
        <dbReference type="ARBA" id="ARBA00022679"/>
    </source>
</evidence>
<dbReference type="GO" id="GO:0003841">
    <property type="term" value="F:1-acylglycerol-3-phosphate O-acyltransferase activity"/>
    <property type="evidence" value="ECO:0007669"/>
    <property type="project" value="TreeGrafter"/>
</dbReference>
<evidence type="ECO:0000256" key="1">
    <source>
        <dbReference type="ARBA" id="ARBA00005189"/>
    </source>
</evidence>
<dbReference type="Proteomes" id="UP000199021">
    <property type="component" value="Unassembled WGS sequence"/>
</dbReference>
<dbReference type="RefSeq" id="WP_090168792.1">
    <property type="nucleotide sequence ID" value="NZ_FOFB01000012.1"/>
</dbReference>
<dbReference type="Pfam" id="PF01553">
    <property type="entry name" value="Acyltransferase"/>
    <property type="match status" value="1"/>
</dbReference>